<name>A0A810Q844_9FIRM</name>
<dbReference type="Pfam" id="PF04977">
    <property type="entry name" value="DivIC"/>
    <property type="match status" value="1"/>
</dbReference>
<reference evidence="2" key="1">
    <citation type="submission" date="2020-09" db="EMBL/GenBank/DDBJ databases">
        <title>New species isolated from human feces.</title>
        <authorList>
            <person name="Kitahara M."/>
            <person name="Shigeno Y."/>
            <person name="Shime M."/>
            <person name="Matsumoto Y."/>
            <person name="Nakamura S."/>
            <person name="Motooka D."/>
            <person name="Fukuoka S."/>
            <person name="Nishikawa H."/>
            <person name="Benno Y."/>
        </authorList>
    </citation>
    <scope>NUCLEOTIDE SEQUENCE</scope>
    <source>
        <strain evidence="2">MM59</strain>
    </source>
</reference>
<sequence length="99" mass="11368">MEKARRRKKVKVRARPLTKLVILVLLAAIGWQLYGLRSQVRRAQEEREQYAALVAEKQRENAALEADITEGPTDEKLEEIARDELGLVKPGEYVFEPSH</sequence>
<gene>
    <name evidence="2" type="ORF">MM59RIKEN_17570</name>
</gene>
<evidence type="ECO:0008006" key="4">
    <source>
        <dbReference type="Google" id="ProtNLM"/>
    </source>
</evidence>
<evidence type="ECO:0000256" key="1">
    <source>
        <dbReference type="SAM" id="Coils"/>
    </source>
</evidence>
<dbReference type="AlphaFoldDB" id="A0A810Q844"/>
<dbReference type="EMBL" id="AP023420">
    <property type="protein sequence ID" value="BCK84438.1"/>
    <property type="molecule type" value="Genomic_DNA"/>
</dbReference>
<accession>A0A810Q844</accession>
<feature type="coiled-coil region" evidence="1">
    <location>
        <begin position="36"/>
        <end position="67"/>
    </location>
</feature>
<dbReference type="KEGG" id="pfaa:MM59RIKEN_17570"/>
<dbReference type="Proteomes" id="UP000679848">
    <property type="component" value="Chromosome"/>
</dbReference>
<keyword evidence="3" id="KW-1185">Reference proteome</keyword>
<evidence type="ECO:0000313" key="3">
    <source>
        <dbReference type="Proteomes" id="UP000679848"/>
    </source>
</evidence>
<evidence type="ECO:0000313" key="2">
    <source>
        <dbReference type="EMBL" id="BCK84438.1"/>
    </source>
</evidence>
<dbReference type="RefSeq" id="WP_228300496.1">
    <property type="nucleotide sequence ID" value="NZ_AP023420.1"/>
</dbReference>
<protein>
    <recommendedName>
        <fullName evidence="4">Septum formation initiator family protein</fullName>
    </recommendedName>
</protein>
<keyword evidence="1" id="KW-0175">Coiled coil</keyword>
<dbReference type="InterPro" id="IPR007060">
    <property type="entry name" value="FtsL/DivIC"/>
</dbReference>
<organism evidence="2 3">
    <name type="scientific">Pusillibacter faecalis</name>
    <dbReference type="NCBI Taxonomy" id="2714358"/>
    <lineage>
        <taxon>Bacteria</taxon>
        <taxon>Bacillati</taxon>
        <taxon>Bacillota</taxon>
        <taxon>Clostridia</taxon>
        <taxon>Eubacteriales</taxon>
        <taxon>Oscillospiraceae</taxon>
        <taxon>Pusillibacter</taxon>
    </lineage>
</organism>
<proteinExistence type="predicted"/>